<evidence type="ECO:0000256" key="2">
    <source>
        <dbReference type="ARBA" id="ARBA00008536"/>
    </source>
</evidence>
<feature type="compositionally biased region" description="Basic and acidic residues" evidence="16">
    <location>
        <begin position="430"/>
        <end position="447"/>
    </location>
</feature>
<keyword evidence="5" id="KW-0723">Serine/threonine-protein kinase</keyword>
<dbReference type="FunFam" id="3.30.200.20:FF:000924">
    <property type="entry name" value="Uncharacterized protein"/>
    <property type="match status" value="1"/>
</dbReference>
<dbReference type="InterPro" id="IPR008271">
    <property type="entry name" value="Ser/Thr_kinase_AS"/>
</dbReference>
<feature type="compositionally biased region" description="Basic residues" evidence="16">
    <location>
        <begin position="448"/>
        <end position="462"/>
    </location>
</feature>
<keyword evidence="6" id="KW-0808">Transferase</keyword>
<evidence type="ECO:0000256" key="12">
    <source>
        <dbReference type="ARBA" id="ARBA00022989"/>
    </source>
</evidence>
<dbReference type="Gene3D" id="1.10.510.10">
    <property type="entry name" value="Transferase(Phosphotransferase) domain 1"/>
    <property type="match status" value="1"/>
</dbReference>
<feature type="compositionally biased region" description="Basic and acidic residues" evidence="16">
    <location>
        <begin position="9"/>
        <end position="21"/>
    </location>
</feature>
<evidence type="ECO:0000256" key="8">
    <source>
        <dbReference type="ARBA" id="ARBA00022729"/>
    </source>
</evidence>
<keyword evidence="13" id="KW-0472">Membrane</keyword>
<keyword evidence="14" id="KW-0675">Receptor</keyword>
<feature type="domain" description="Protein kinase" evidence="17">
    <location>
        <begin position="514"/>
        <end position="856"/>
    </location>
</feature>
<keyword evidence="7" id="KW-0812">Transmembrane</keyword>
<dbReference type="OrthoDB" id="785331at2759"/>
<keyword evidence="4" id="KW-1003">Cell membrane</keyword>
<dbReference type="PROSITE" id="PS00108">
    <property type="entry name" value="PROTEIN_KINASE_ST"/>
    <property type="match status" value="1"/>
</dbReference>
<evidence type="ECO:0000256" key="11">
    <source>
        <dbReference type="ARBA" id="ARBA00022840"/>
    </source>
</evidence>
<sequence length="856" mass="96119">MVQRHPRADRRVGGQPREPRPGRRGRRRAQGPRQREPGHRRRERDRHRQLRPAARGLGDAAAGHGQRQQRHRAAPGQRQPRAAGPGRRRGVAELRPPHGHAPAGHEAGHRLPHGAGPAHGLVARRGGPVPGGVLVPPGPARLAGALPLPRVRARLRQRALERLPVHGRAQPQVQQPPHLPLRVRRGRGLLQLRRGRQRRRAHALRPRLVGADPAPHVDRHDPLLEPLLVLPARRVRRLPRLRALRRVQRRAQPHLRLRAGLRPALPQGVGAQGRLRRVQAPHGPRLRRRRLRRAHQHEAAGVGQRHRRHVPHPRPVPRGLPQELRVPGLRRRQCQRAGGHRLLPVDRRPPRHEAVRQRRAESLRPARGVRPTSQQLFASRHGRANQEARRDHRPIGCRTGAAAAGRTLHLRREDEKAQDEGEGGHPPGAAERRAEAERAVRTKEPDRRVHRRAGRVPSRRPAGRQPGLRPAVVRRRDDPGRHGQLLGSQQDRPGRVRARLHGKPKTPVLHGMHVMYGKPKTADDDGALLQGKLDSGQDIAVKRLSRRSTQGLREFKNEVKLIAKLQHRNLVRLLGCCIDGSERMLVYEYMHNRSLNTFLFNEEKQPMLSWEKRFSIINGIARGILYLHQDSALRIIHRDLKASNILLDKDMNPKISDFGVARIFGTDQTAAYTKKVVGTYGYMSPEYAMDGVFSTKSDVFSFGVLVLEIVSGKKNRGFYHTELDLNLLRYVSVRSDLYSCIWQLNHCCSESLMHGRAWFPAAFRFAGVEAVEGRREPGVHGPVHRGHVQRGGGAQVHPDRAAVRAGAAEAPAHHVGGHHDAHLREPHSAGAMRAGVQHGEEPRRRRRGPGGEGLPV</sequence>
<feature type="region of interest" description="Disordered" evidence="16">
    <location>
        <begin position="337"/>
        <end position="495"/>
    </location>
</feature>
<dbReference type="FunFam" id="1.10.510.10:FF:000240">
    <property type="entry name" value="Lectin-domain containing receptor kinase A4.3"/>
    <property type="match status" value="1"/>
</dbReference>
<dbReference type="PROSITE" id="PS50011">
    <property type="entry name" value="PROTEIN_KINASE_DOM"/>
    <property type="match status" value="1"/>
</dbReference>
<dbReference type="InterPro" id="IPR011009">
    <property type="entry name" value="Kinase-like_dom_sf"/>
</dbReference>
<feature type="compositionally biased region" description="Basic and acidic residues" evidence="16">
    <location>
        <begin position="343"/>
        <end position="364"/>
    </location>
</feature>
<evidence type="ECO:0000256" key="13">
    <source>
        <dbReference type="ARBA" id="ARBA00023136"/>
    </source>
</evidence>
<gene>
    <name evidence="18" type="primary">LOC103643350</name>
</gene>
<keyword evidence="12" id="KW-1133">Transmembrane helix</keyword>
<dbReference type="GO" id="GO:0005524">
    <property type="term" value="F:ATP binding"/>
    <property type="evidence" value="ECO:0007669"/>
    <property type="project" value="UniProtKB-KW"/>
</dbReference>
<dbReference type="InterPro" id="IPR000719">
    <property type="entry name" value="Prot_kinase_dom"/>
</dbReference>
<dbReference type="PANTHER" id="PTHR27002:SF616">
    <property type="entry name" value="RECEPTOR-LIKE SERINE_THREONINE-PROTEIN KINASE"/>
    <property type="match status" value="1"/>
</dbReference>
<organism evidence="18 19">
    <name type="scientific">Zea mays</name>
    <name type="common">Maize</name>
    <dbReference type="NCBI Taxonomy" id="4577"/>
    <lineage>
        <taxon>Eukaryota</taxon>
        <taxon>Viridiplantae</taxon>
        <taxon>Streptophyta</taxon>
        <taxon>Embryophyta</taxon>
        <taxon>Tracheophyta</taxon>
        <taxon>Spermatophyta</taxon>
        <taxon>Magnoliopsida</taxon>
        <taxon>Liliopsida</taxon>
        <taxon>Poales</taxon>
        <taxon>Poaceae</taxon>
        <taxon>PACMAD clade</taxon>
        <taxon>Panicoideae</taxon>
        <taxon>Andropogonodae</taxon>
        <taxon>Andropogoneae</taxon>
        <taxon>Tripsacinae</taxon>
        <taxon>Zea</taxon>
    </lineage>
</organism>
<evidence type="ECO:0000256" key="9">
    <source>
        <dbReference type="ARBA" id="ARBA00022741"/>
    </source>
</evidence>
<feature type="region of interest" description="Disordered" evidence="16">
    <location>
        <begin position="830"/>
        <end position="856"/>
    </location>
</feature>
<dbReference type="AlphaFoldDB" id="A0A804LXB0"/>
<comment type="similarity">
    <text evidence="3">In the C-terminal section; belongs to the protein kinase superfamily. Ser/Thr protein kinase family.</text>
</comment>
<reference evidence="18" key="2">
    <citation type="submission" date="2019-07" db="EMBL/GenBank/DDBJ databases">
        <authorList>
            <person name="Seetharam A."/>
            <person name="Woodhouse M."/>
            <person name="Cannon E."/>
        </authorList>
    </citation>
    <scope>NUCLEOTIDE SEQUENCE [LARGE SCALE GENOMIC DNA]</scope>
    <source>
        <strain evidence="18">cv. B73</strain>
    </source>
</reference>
<evidence type="ECO:0000259" key="17">
    <source>
        <dbReference type="PROSITE" id="PS50011"/>
    </source>
</evidence>
<feature type="compositionally biased region" description="Low complexity" evidence="16">
    <location>
        <begin position="398"/>
        <end position="407"/>
    </location>
</feature>
<feature type="compositionally biased region" description="Basic and acidic residues" evidence="16">
    <location>
        <begin position="410"/>
        <end position="423"/>
    </location>
</feature>
<reference evidence="19" key="1">
    <citation type="submission" date="2015-12" db="EMBL/GenBank/DDBJ databases">
        <title>Update maize B73 reference genome by single molecule sequencing technologies.</title>
        <authorList>
            <consortium name="Maize Genome Sequencing Project"/>
            <person name="Ware D."/>
        </authorList>
    </citation>
    <scope>NUCLEOTIDE SEQUENCE [LARGE SCALE GENOMIC DNA]</scope>
    <source>
        <strain evidence="19">cv. B73</strain>
    </source>
</reference>
<dbReference type="SUPFAM" id="SSF56112">
    <property type="entry name" value="Protein kinase-like (PK-like)"/>
    <property type="match status" value="1"/>
</dbReference>
<name>A0A804LXB0_MAIZE</name>
<protein>
    <recommendedName>
        <fullName evidence="17">Protein kinase domain-containing protein</fullName>
    </recommendedName>
</protein>
<comment type="similarity">
    <text evidence="2">In the N-terminal section; belongs to the leguminous lectin family.</text>
</comment>
<feature type="compositionally biased region" description="Basic and acidic residues" evidence="16">
    <location>
        <begin position="384"/>
        <end position="394"/>
    </location>
</feature>
<keyword evidence="8" id="KW-0732">Signal</keyword>
<evidence type="ECO:0000256" key="3">
    <source>
        <dbReference type="ARBA" id="ARBA00010217"/>
    </source>
</evidence>
<dbReference type="Proteomes" id="UP000007305">
    <property type="component" value="Chromosome 1"/>
</dbReference>
<dbReference type="PANTHER" id="PTHR27002">
    <property type="entry name" value="RECEPTOR-LIKE SERINE/THREONINE-PROTEIN KINASE SD1-8"/>
    <property type="match status" value="1"/>
</dbReference>
<evidence type="ECO:0000256" key="16">
    <source>
        <dbReference type="SAM" id="MobiDB-lite"/>
    </source>
</evidence>
<reference evidence="18" key="3">
    <citation type="submission" date="2021-05" db="UniProtKB">
        <authorList>
            <consortium name="EnsemblPlants"/>
        </authorList>
    </citation>
    <scope>IDENTIFICATION</scope>
    <source>
        <strain evidence="18">cv. B73</strain>
    </source>
</reference>
<dbReference type="Gene3D" id="3.30.200.20">
    <property type="entry name" value="Phosphorylase Kinase, domain 1"/>
    <property type="match status" value="1"/>
</dbReference>
<feature type="compositionally biased region" description="Low complexity" evidence="16">
    <location>
        <begin position="120"/>
        <end position="133"/>
    </location>
</feature>
<evidence type="ECO:0000313" key="19">
    <source>
        <dbReference type="Proteomes" id="UP000007305"/>
    </source>
</evidence>
<feature type="compositionally biased region" description="Basic residues" evidence="16">
    <location>
        <begin position="274"/>
        <end position="295"/>
    </location>
</feature>
<feature type="region of interest" description="Disordered" evidence="16">
    <location>
        <begin position="1"/>
        <end position="133"/>
    </location>
</feature>
<keyword evidence="9" id="KW-0547">Nucleotide-binding</keyword>
<evidence type="ECO:0000256" key="10">
    <source>
        <dbReference type="ARBA" id="ARBA00022777"/>
    </source>
</evidence>
<dbReference type="Pfam" id="PF07714">
    <property type="entry name" value="PK_Tyr_Ser-Thr"/>
    <property type="match status" value="1"/>
</dbReference>
<evidence type="ECO:0000256" key="14">
    <source>
        <dbReference type="ARBA" id="ARBA00023170"/>
    </source>
</evidence>
<feature type="region of interest" description="Disordered" evidence="16">
    <location>
        <begin position="804"/>
        <end position="823"/>
    </location>
</feature>
<dbReference type="Gramene" id="Zm00001eb043140_T001">
    <property type="protein sequence ID" value="Zm00001eb043140_P001"/>
    <property type="gene ID" value="Zm00001eb043140"/>
</dbReference>
<feature type="compositionally biased region" description="Low complexity" evidence="16">
    <location>
        <begin position="74"/>
        <end position="85"/>
    </location>
</feature>
<evidence type="ECO:0000256" key="4">
    <source>
        <dbReference type="ARBA" id="ARBA00022475"/>
    </source>
</evidence>
<dbReference type="GO" id="GO:0005886">
    <property type="term" value="C:plasma membrane"/>
    <property type="evidence" value="ECO:0007669"/>
    <property type="project" value="UniProtKB-SubCell"/>
</dbReference>
<evidence type="ECO:0000256" key="5">
    <source>
        <dbReference type="ARBA" id="ARBA00022527"/>
    </source>
</evidence>
<evidence type="ECO:0000256" key="15">
    <source>
        <dbReference type="ARBA" id="ARBA00023180"/>
    </source>
</evidence>
<dbReference type="GO" id="GO:0002229">
    <property type="term" value="P:defense response to oomycetes"/>
    <property type="evidence" value="ECO:0007669"/>
    <property type="project" value="UniProtKB-ARBA"/>
</dbReference>
<evidence type="ECO:0000313" key="18">
    <source>
        <dbReference type="EnsemblPlants" id="Zm00001eb043140_P001"/>
    </source>
</evidence>
<accession>A0A804LXB0</accession>
<keyword evidence="15" id="KW-0325">Glycoprotein</keyword>
<feature type="compositionally biased region" description="Low complexity" evidence="16">
    <location>
        <begin position="804"/>
        <end position="814"/>
    </location>
</feature>
<keyword evidence="10" id="KW-0418">Kinase</keyword>
<feature type="region of interest" description="Disordered" evidence="16">
    <location>
        <begin position="271"/>
        <end position="322"/>
    </location>
</feature>
<evidence type="ECO:0000256" key="7">
    <source>
        <dbReference type="ARBA" id="ARBA00022692"/>
    </source>
</evidence>
<keyword evidence="19" id="KW-1185">Reference proteome</keyword>
<dbReference type="SMART" id="SM00220">
    <property type="entry name" value="S_TKc"/>
    <property type="match status" value="1"/>
</dbReference>
<dbReference type="GO" id="GO:0004674">
    <property type="term" value="F:protein serine/threonine kinase activity"/>
    <property type="evidence" value="ECO:0007669"/>
    <property type="project" value="UniProtKB-KW"/>
</dbReference>
<dbReference type="EnsemblPlants" id="Zm00001eb043140_T001">
    <property type="protein sequence ID" value="Zm00001eb043140_P001"/>
    <property type="gene ID" value="Zm00001eb043140"/>
</dbReference>
<dbReference type="InterPro" id="IPR001245">
    <property type="entry name" value="Ser-Thr/Tyr_kinase_cat_dom"/>
</dbReference>
<comment type="subcellular location">
    <subcellularLocation>
        <location evidence="1">Cell membrane</location>
        <topology evidence="1">Single-pass type I membrane protein</topology>
    </subcellularLocation>
</comment>
<keyword evidence="11" id="KW-0067">ATP-binding</keyword>
<evidence type="ECO:0000256" key="6">
    <source>
        <dbReference type="ARBA" id="ARBA00022679"/>
    </source>
</evidence>
<evidence type="ECO:0000256" key="1">
    <source>
        <dbReference type="ARBA" id="ARBA00004251"/>
    </source>
</evidence>
<feature type="compositionally biased region" description="Basic residues" evidence="16">
    <location>
        <begin position="38"/>
        <end position="50"/>
    </location>
</feature>
<proteinExistence type="inferred from homology"/>
<feature type="region of interest" description="Disordered" evidence="16">
    <location>
        <begin position="776"/>
        <end position="795"/>
    </location>
</feature>